<name>A0A095T278_9GAMM</name>
<gene>
    <name evidence="3" type="ORF">HA49_19910</name>
</gene>
<dbReference type="AlphaFoldDB" id="A0A095T278"/>
<comment type="similarity">
    <text evidence="1 2">Belongs to the UPF0102 family.</text>
</comment>
<dbReference type="NCBIfam" id="NF009150">
    <property type="entry name" value="PRK12497.1-3"/>
    <property type="match status" value="1"/>
</dbReference>
<evidence type="ECO:0000313" key="3">
    <source>
        <dbReference type="EMBL" id="KGD70689.1"/>
    </source>
</evidence>
<proteinExistence type="inferred from homology"/>
<dbReference type="InterPro" id="IPR011856">
    <property type="entry name" value="tRNA_endonuc-like_dom_sf"/>
</dbReference>
<dbReference type="PANTHER" id="PTHR34039:SF1">
    <property type="entry name" value="UPF0102 PROTEIN YRAN"/>
    <property type="match status" value="1"/>
</dbReference>
<dbReference type="PANTHER" id="PTHR34039">
    <property type="entry name" value="UPF0102 PROTEIN YRAN"/>
    <property type="match status" value="1"/>
</dbReference>
<dbReference type="NCBIfam" id="TIGR00252">
    <property type="entry name" value="YraN family protein"/>
    <property type="match status" value="1"/>
</dbReference>
<dbReference type="Proteomes" id="UP000029577">
    <property type="component" value="Unassembled WGS sequence"/>
</dbReference>
<organism evidence="3 4">
    <name type="scientific">Tatumella morbirosei</name>
    <dbReference type="NCBI Taxonomy" id="642227"/>
    <lineage>
        <taxon>Bacteria</taxon>
        <taxon>Pseudomonadati</taxon>
        <taxon>Pseudomonadota</taxon>
        <taxon>Gammaproteobacteria</taxon>
        <taxon>Enterobacterales</taxon>
        <taxon>Erwiniaceae</taxon>
        <taxon>Tatumella</taxon>
    </lineage>
</organism>
<keyword evidence="4" id="KW-1185">Reference proteome</keyword>
<dbReference type="STRING" id="642227.HA49_19910"/>
<dbReference type="InterPro" id="IPR011335">
    <property type="entry name" value="Restrct_endonuc-II-like"/>
</dbReference>
<dbReference type="InterPro" id="IPR003509">
    <property type="entry name" value="UPF0102_YraN-like"/>
</dbReference>
<dbReference type="RefSeq" id="WP_038023374.1">
    <property type="nucleotide sequence ID" value="NZ_JPKR02000003.1"/>
</dbReference>
<evidence type="ECO:0000256" key="1">
    <source>
        <dbReference type="ARBA" id="ARBA00006738"/>
    </source>
</evidence>
<evidence type="ECO:0000256" key="2">
    <source>
        <dbReference type="HAMAP-Rule" id="MF_00048"/>
    </source>
</evidence>
<reference evidence="3" key="1">
    <citation type="submission" date="2014-12" db="EMBL/GenBank/DDBJ databases">
        <title>The draft genome of the Tatumella morbirosei type strain, LMG23360T isolated from pineapple rot.</title>
        <authorList>
            <person name="Smits T.H."/>
            <person name="Palmer M."/>
            <person name="Venter S.N."/>
            <person name="Duffy B."/>
            <person name="Steenkamp E.T."/>
            <person name="Chan W.Y."/>
            <person name="Coutinho T.A."/>
            <person name="Coetzee M.P."/>
            <person name="De Maayer P."/>
        </authorList>
    </citation>
    <scope>NUCLEOTIDE SEQUENCE [LARGE SCALE GENOMIC DNA]</scope>
    <source>
        <strain evidence="3">LMG 23360</strain>
    </source>
</reference>
<sequence>MESIFSGTNRTGALSRIFSGKLQERRARRFLQRAGLKWVASNVSYRSGEIDLIMRDAHQWVFVEVRYRKTDNYGGALASITRQKRQRILKAAAIWLAARQQSFATTDCRFDIIAVTGSRWQWLTNAFNTEM</sequence>
<protein>
    <recommendedName>
        <fullName evidence="2">UPF0102 protein HA49_19910</fullName>
    </recommendedName>
</protein>
<dbReference type="eggNOG" id="COG0792">
    <property type="taxonomic scope" value="Bacteria"/>
</dbReference>
<evidence type="ECO:0000313" key="4">
    <source>
        <dbReference type="Proteomes" id="UP000029577"/>
    </source>
</evidence>
<dbReference type="HAMAP" id="MF_00048">
    <property type="entry name" value="UPF0102"/>
    <property type="match status" value="1"/>
</dbReference>
<dbReference type="GO" id="GO:0003676">
    <property type="term" value="F:nucleic acid binding"/>
    <property type="evidence" value="ECO:0007669"/>
    <property type="project" value="InterPro"/>
</dbReference>
<dbReference type="EMBL" id="JPKR02000003">
    <property type="protein sequence ID" value="KGD70689.1"/>
    <property type="molecule type" value="Genomic_DNA"/>
</dbReference>
<dbReference type="OrthoDB" id="9794876at2"/>
<dbReference type="SUPFAM" id="SSF52980">
    <property type="entry name" value="Restriction endonuclease-like"/>
    <property type="match status" value="1"/>
</dbReference>
<dbReference type="Gene3D" id="3.40.1350.10">
    <property type="match status" value="1"/>
</dbReference>
<accession>A0A095T278</accession>
<comment type="caution">
    <text evidence="3">The sequence shown here is derived from an EMBL/GenBank/DDBJ whole genome shotgun (WGS) entry which is preliminary data.</text>
</comment>
<dbReference type="Pfam" id="PF02021">
    <property type="entry name" value="UPF0102"/>
    <property type="match status" value="1"/>
</dbReference>